<dbReference type="InterPro" id="IPR019422">
    <property type="entry name" value="7TM_GPCR_serpentine_rcpt_Srh"/>
</dbReference>
<reference evidence="3" key="1">
    <citation type="submission" date="2017-02" db="UniProtKB">
        <authorList>
            <consortium name="WormBaseParasite"/>
        </authorList>
    </citation>
    <scope>IDENTIFICATION</scope>
</reference>
<keyword evidence="2" id="KW-1185">Reference proteome</keyword>
<dbReference type="WBParaSite" id="SPAL_0001229050.1">
    <property type="protein sequence ID" value="SPAL_0001229050.1"/>
    <property type="gene ID" value="SPAL_0001229050"/>
</dbReference>
<organism evidence="2 3">
    <name type="scientific">Strongyloides papillosus</name>
    <name type="common">Intestinal threadworm</name>
    <dbReference type="NCBI Taxonomy" id="174720"/>
    <lineage>
        <taxon>Eukaryota</taxon>
        <taxon>Metazoa</taxon>
        <taxon>Ecdysozoa</taxon>
        <taxon>Nematoda</taxon>
        <taxon>Chromadorea</taxon>
        <taxon>Rhabditida</taxon>
        <taxon>Tylenchina</taxon>
        <taxon>Panagrolaimomorpha</taxon>
        <taxon>Strongyloidoidea</taxon>
        <taxon>Strongyloididae</taxon>
        <taxon>Strongyloides</taxon>
    </lineage>
</organism>
<name>A0A0N5C2T1_STREA</name>
<keyword evidence="1" id="KW-1133">Transmembrane helix</keyword>
<feature type="transmembrane region" description="Helical" evidence="1">
    <location>
        <begin position="170"/>
        <end position="191"/>
    </location>
</feature>
<keyword evidence="1" id="KW-0812">Transmembrane</keyword>
<dbReference type="Proteomes" id="UP000046392">
    <property type="component" value="Unplaced"/>
</dbReference>
<feature type="transmembrane region" description="Helical" evidence="1">
    <location>
        <begin position="64"/>
        <end position="82"/>
    </location>
</feature>
<feature type="transmembrane region" description="Helical" evidence="1">
    <location>
        <begin position="211"/>
        <end position="229"/>
    </location>
</feature>
<evidence type="ECO:0000313" key="3">
    <source>
        <dbReference type="WBParaSite" id="SPAL_0001229050.1"/>
    </source>
</evidence>
<protein>
    <submittedName>
        <fullName evidence="3">G_PROTEIN_RECEP_F1_2 domain-containing protein</fullName>
    </submittedName>
</protein>
<evidence type="ECO:0000256" key="1">
    <source>
        <dbReference type="SAM" id="Phobius"/>
    </source>
</evidence>
<keyword evidence="1" id="KW-0472">Membrane</keyword>
<feature type="transmembrane region" description="Helical" evidence="1">
    <location>
        <begin position="94"/>
        <end position="113"/>
    </location>
</feature>
<dbReference type="Pfam" id="PF10318">
    <property type="entry name" value="7TM_GPCR_Srh"/>
    <property type="match status" value="1"/>
</dbReference>
<feature type="transmembrane region" description="Helical" evidence="1">
    <location>
        <begin position="32"/>
        <end position="52"/>
    </location>
</feature>
<dbReference type="AlphaFoldDB" id="A0A0N5C2T1"/>
<feature type="transmembrane region" description="Helical" evidence="1">
    <location>
        <begin position="119"/>
        <end position="143"/>
    </location>
</feature>
<sequence length="253" mass="29939">MIKVFSLNFLKIEYSHFNKNKKMNYLKESIDIINLVLTITFNFIVILQIHCLKEDNNIKQFSNFIYWQAVVAFLSGIVIYVLKLHIFIIKGYFVILFDFFDTIIFDLTLYRIFYSNSTIMLIMISSLILFFIINYILVIILYIKYHLYMKEYNSIMSNHTKRMHREFNRLLLLQSVIPTFIIGIPVLYYVICLLLQNYEMGELFGTTIQQILSTVCYVNPLLYLVVIIYKLTKCNFKYLGGINVVGSDSRNMG</sequence>
<proteinExistence type="predicted"/>
<evidence type="ECO:0000313" key="2">
    <source>
        <dbReference type="Proteomes" id="UP000046392"/>
    </source>
</evidence>
<accession>A0A0N5C2T1</accession>